<dbReference type="PANTHER" id="PTHR39594:SF1">
    <property type="entry name" value="PROTEIN YCHQ"/>
    <property type="match status" value="1"/>
</dbReference>
<dbReference type="PANTHER" id="PTHR39594">
    <property type="entry name" value="PROTEIN YCHQ"/>
    <property type="match status" value="1"/>
</dbReference>
<dbReference type="Proteomes" id="UP000595095">
    <property type="component" value="Chromosome"/>
</dbReference>
<dbReference type="KEGG" id="smaa:IT774_10465"/>
<dbReference type="GO" id="GO:0005886">
    <property type="term" value="C:plasma membrane"/>
    <property type="evidence" value="ECO:0007669"/>
    <property type="project" value="TreeGrafter"/>
</dbReference>
<keyword evidence="1" id="KW-1133">Transmembrane helix</keyword>
<sequence>MYLMVKNIHMTAVMLSVLLFVFRFILLQANAGMRNAKWLKVVPHIIDTILLASALVLCGILSQWPFVNDWLTFKFTGLILYILMGMFALKWGRSAPMRWIGFIGALTWLVLIFRVAITKEAVIF</sequence>
<feature type="transmembrane region" description="Helical" evidence="1">
    <location>
        <begin position="41"/>
        <end position="64"/>
    </location>
</feature>
<evidence type="ECO:0000313" key="2">
    <source>
        <dbReference type="EMBL" id="QPG04653.1"/>
    </source>
</evidence>
<feature type="transmembrane region" description="Helical" evidence="1">
    <location>
        <begin position="12"/>
        <end position="29"/>
    </location>
</feature>
<evidence type="ECO:0000256" key="1">
    <source>
        <dbReference type="SAM" id="Phobius"/>
    </source>
</evidence>
<dbReference type="Pfam" id="PF04247">
    <property type="entry name" value="SirB"/>
    <property type="match status" value="1"/>
</dbReference>
<dbReference type="RefSeq" id="WP_195809746.1">
    <property type="nucleotide sequence ID" value="NZ_CP064795.1"/>
</dbReference>
<feature type="transmembrane region" description="Helical" evidence="1">
    <location>
        <begin position="99"/>
        <end position="117"/>
    </location>
</feature>
<keyword evidence="3" id="KW-1185">Reference proteome</keyword>
<evidence type="ECO:0000313" key="3">
    <source>
        <dbReference type="Proteomes" id="UP000595095"/>
    </source>
</evidence>
<organism evidence="2 3">
    <name type="scientific">Salinimonas marina</name>
    <dbReference type="NCBI Taxonomy" id="2785918"/>
    <lineage>
        <taxon>Bacteria</taxon>
        <taxon>Pseudomonadati</taxon>
        <taxon>Pseudomonadota</taxon>
        <taxon>Gammaproteobacteria</taxon>
        <taxon>Alteromonadales</taxon>
        <taxon>Alteromonadaceae</taxon>
        <taxon>Alteromonas/Salinimonas group</taxon>
        <taxon>Salinimonas</taxon>
    </lineage>
</organism>
<reference evidence="2 3" key="1">
    <citation type="submission" date="2020-11" db="EMBL/GenBank/DDBJ databases">
        <title>Complete genome sequence for Salinimonas sp. strain G2-b.</title>
        <authorList>
            <person name="Park S.-J."/>
        </authorList>
    </citation>
    <scope>NUCLEOTIDE SEQUENCE [LARGE SCALE GENOMIC DNA]</scope>
    <source>
        <strain evidence="2 3">G2-b</strain>
    </source>
</reference>
<protein>
    <submittedName>
        <fullName evidence="2">SirB2 family protein</fullName>
    </submittedName>
</protein>
<dbReference type="PIRSF" id="PIRSF005610">
    <property type="entry name" value="SirB"/>
    <property type="match status" value="1"/>
</dbReference>
<gene>
    <name evidence="2" type="ORF">IT774_10465</name>
</gene>
<accession>A0A7S9DVQ8</accession>
<keyword evidence="1" id="KW-0812">Transmembrane</keyword>
<feature type="transmembrane region" description="Helical" evidence="1">
    <location>
        <begin position="70"/>
        <end position="92"/>
    </location>
</feature>
<name>A0A7S9DVQ8_9ALTE</name>
<dbReference type="AlphaFoldDB" id="A0A7S9DVQ8"/>
<keyword evidence="1" id="KW-0472">Membrane</keyword>
<dbReference type="InterPro" id="IPR007360">
    <property type="entry name" value="SirB"/>
</dbReference>
<dbReference type="EMBL" id="CP064795">
    <property type="protein sequence ID" value="QPG04653.1"/>
    <property type="molecule type" value="Genomic_DNA"/>
</dbReference>
<proteinExistence type="predicted"/>